<dbReference type="InterPro" id="IPR036390">
    <property type="entry name" value="WH_DNA-bd_sf"/>
</dbReference>
<dbReference type="InterPro" id="IPR051081">
    <property type="entry name" value="HTH_MetalResp_TranReg"/>
</dbReference>
<dbReference type="PROSITE" id="PS50987">
    <property type="entry name" value="HTH_ARSR_2"/>
    <property type="match status" value="1"/>
</dbReference>
<dbReference type="CDD" id="cd00090">
    <property type="entry name" value="HTH_ARSR"/>
    <property type="match status" value="1"/>
</dbReference>
<keyword evidence="6" id="KW-1185">Reference proteome</keyword>
<feature type="domain" description="HTH arsR-type" evidence="4">
    <location>
        <begin position="27"/>
        <end position="124"/>
    </location>
</feature>
<dbReference type="AlphaFoldDB" id="A0A344UQB0"/>
<dbReference type="PANTHER" id="PTHR33154">
    <property type="entry name" value="TRANSCRIPTIONAL REGULATOR, ARSR FAMILY"/>
    <property type="match status" value="1"/>
</dbReference>
<dbReference type="InterPro" id="IPR001845">
    <property type="entry name" value="HTH_ArsR_DNA-bd_dom"/>
</dbReference>
<organism evidence="5 6">
    <name type="scientific">Acidipropionibacterium virtanenii</name>
    <dbReference type="NCBI Taxonomy" id="2057246"/>
    <lineage>
        <taxon>Bacteria</taxon>
        <taxon>Bacillati</taxon>
        <taxon>Actinomycetota</taxon>
        <taxon>Actinomycetes</taxon>
        <taxon>Propionibacteriales</taxon>
        <taxon>Propionibacteriaceae</taxon>
        <taxon>Acidipropionibacterium</taxon>
    </lineage>
</organism>
<name>A0A344UQB0_9ACTN</name>
<dbReference type="Proteomes" id="UP000251995">
    <property type="component" value="Chromosome"/>
</dbReference>
<protein>
    <submittedName>
        <fullName evidence="5">Arsenical resistance operon repressor</fullName>
    </submittedName>
</protein>
<accession>A0A344UQB0</accession>
<evidence type="ECO:0000313" key="5">
    <source>
        <dbReference type="EMBL" id="AXE37458.1"/>
    </source>
</evidence>
<dbReference type="KEGG" id="acij:JS278_00261"/>
<dbReference type="Gene3D" id="1.10.10.10">
    <property type="entry name" value="Winged helix-like DNA-binding domain superfamily/Winged helix DNA-binding domain"/>
    <property type="match status" value="1"/>
</dbReference>
<keyword evidence="2" id="KW-0238">DNA-binding</keyword>
<evidence type="ECO:0000256" key="3">
    <source>
        <dbReference type="ARBA" id="ARBA00023163"/>
    </source>
</evidence>
<gene>
    <name evidence="5" type="primary">arsR</name>
    <name evidence="5" type="ORF">JS278_00261</name>
</gene>
<dbReference type="InterPro" id="IPR018334">
    <property type="entry name" value="ArsR_HTH"/>
</dbReference>
<dbReference type="NCBIfam" id="NF033788">
    <property type="entry name" value="HTH_metalloreg"/>
    <property type="match status" value="1"/>
</dbReference>
<dbReference type="SMART" id="SM00418">
    <property type="entry name" value="HTH_ARSR"/>
    <property type="match status" value="1"/>
</dbReference>
<dbReference type="InterPro" id="IPR036388">
    <property type="entry name" value="WH-like_DNA-bd_sf"/>
</dbReference>
<dbReference type="RefSeq" id="WP_114043610.1">
    <property type="nucleotide sequence ID" value="NZ_CP025198.1"/>
</dbReference>
<dbReference type="GO" id="GO:0003677">
    <property type="term" value="F:DNA binding"/>
    <property type="evidence" value="ECO:0007669"/>
    <property type="project" value="UniProtKB-KW"/>
</dbReference>
<dbReference type="PANTHER" id="PTHR33154:SF18">
    <property type="entry name" value="ARSENICAL RESISTANCE OPERON REPRESSOR"/>
    <property type="match status" value="1"/>
</dbReference>
<keyword evidence="3" id="KW-0804">Transcription</keyword>
<dbReference type="GO" id="GO:0003700">
    <property type="term" value="F:DNA-binding transcription factor activity"/>
    <property type="evidence" value="ECO:0007669"/>
    <property type="project" value="InterPro"/>
</dbReference>
<evidence type="ECO:0000259" key="4">
    <source>
        <dbReference type="PROSITE" id="PS50987"/>
    </source>
</evidence>
<dbReference type="EMBL" id="CP025198">
    <property type="protein sequence ID" value="AXE37458.1"/>
    <property type="molecule type" value="Genomic_DNA"/>
</dbReference>
<evidence type="ECO:0000256" key="2">
    <source>
        <dbReference type="ARBA" id="ARBA00023125"/>
    </source>
</evidence>
<keyword evidence="1" id="KW-0805">Transcription regulation</keyword>
<dbReference type="InterPro" id="IPR011991">
    <property type="entry name" value="ArsR-like_HTH"/>
</dbReference>
<dbReference type="OrthoDB" id="9798835at2"/>
<sequence length="131" mass="13841">MVASPLPAPSSPCSSQPVELIDRPAAPSLAQIEELAAALKALADPTRLQLLRLIAAHPGASACICDLTGPLGVSQPTVSHHMKILAEAGLVTRRQEGRWAHYRMSADAVRRLGERLLSLAEPAVPVAEHCC</sequence>
<evidence type="ECO:0000256" key="1">
    <source>
        <dbReference type="ARBA" id="ARBA00023015"/>
    </source>
</evidence>
<evidence type="ECO:0000313" key="6">
    <source>
        <dbReference type="Proteomes" id="UP000251995"/>
    </source>
</evidence>
<reference evidence="5 6" key="1">
    <citation type="submission" date="2017-12" db="EMBL/GenBank/DDBJ databases">
        <title>The whole genome sequence of the Acidipropionibacterium virtanenii sp. nov. type strain JS278.</title>
        <authorList>
            <person name="Laine P."/>
            <person name="Deptula P."/>
            <person name="Varmanen P."/>
            <person name="Auvinen P."/>
        </authorList>
    </citation>
    <scope>NUCLEOTIDE SEQUENCE [LARGE SCALE GENOMIC DNA]</scope>
    <source>
        <strain evidence="5 6">JS278</strain>
    </source>
</reference>
<dbReference type="Pfam" id="PF01022">
    <property type="entry name" value="HTH_5"/>
    <property type="match status" value="1"/>
</dbReference>
<dbReference type="PRINTS" id="PR00778">
    <property type="entry name" value="HTHARSR"/>
</dbReference>
<proteinExistence type="predicted"/>
<dbReference type="PROSITE" id="PS00846">
    <property type="entry name" value="HTH_ARSR_1"/>
    <property type="match status" value="1"/>
</dbReference>
<dbReference type="SUPFAM" id="SSF46785">
    <property type="entry name" value="Winged helix' DNA-binding domain"/>
    <property type="match status" value="1"/>
</dbReference>